<protein>
    <submittedName>
        <fullName evidence="3">Bacteriophage CI repressor helix-turn-helix domain-containing protein</fullName>
    </submittedName>
</protein>
<evidence type="ECO:0000256" key="1">
    <source>
        <dbReference type="SAM" id="MobiDB-lite"/>
    </source>
</evidence>
<feature type="region of interest" description="Disordered" evidence="1">
    <location>
        <begin position="174"/>
        <end position="196"/>
    </location>
</feature>
<dbReference type="InterPro" id="IPR010982">
    <property type="entry name" value="Lambda_DNA-bd_dom_sf"/>
</dbReference>
<dbReference type="EMBL" id="FR904231">
    <property type="protein sequence ID" value="CDG47363.1"/>
    <property type="molecule type" value="Genomic_DNA"/>
</dbReference>
<dbReference type="CDD" id="cd00093">
    <property type="entry name" value="HTH_XRE"/>
    <property type="match status" value="1"/>
</dbReference>
<accession>A0A068RCI5</accession>
<evidence type="ECO:0000259" key="2">
    <source>
        <dbReference type="PROSITE" id="PS50943"/>
    </source>
</evidence>
<organism evidence="3">
    <name type="scientific">Serratia symbiotica SCt-VLC</name>
    <dbReference type="NCBI Taxonomy" id="1347341"/>
    <lineage>
        <taxon>Bacteria</taxon>
        <taxon>Pseudomonadati</taxon>
        <taxon>Pseudomonadota</taxon>
        <taxon>Gammaproteobacteria</taxon>
        <taxon>Enterobacterales</taxon>
        <taxon>Yersiniaceae</taxon>
        <taxon>Serratia</taxon>
        <taxon>Serratia symbiotica</taxon>
    </lineage>
</organism>
<proteinExistence type="predicted"/>
<dbReference type="PROSITE" id="PS50943">
    <property type="entry name" value="HTH_CROC1"/>
    <property type="match status" value="1"/>
</dbReference>
<dbReference type="Gene3D" id="1.10.260.40">
    <property type="entry name" value="lambda repressor-like DNA-binding domains"/>
    <property type="match status" value="1"/>
</dbReference>
<evidence type="ECO:0000313" key="3">
    <source>
        <dbReference type="EMBL" id="CDG47363.1"/>
    </source>
</evidence>
<dbReference type="GO" id="GO:0003677">
    <property type="term" value="F:DNA binding"/>
    <property type="evidence" value="ECO:0007669"/>
    <property type="project" value="InterPro"/>
</dbReference>
<name>A0A068RCI5_9GAMM</name>
<dbReference type="InterPro" id="IPR001387">
    <property type="entry name" value="Cro/C1-type_HTH"/>
</dbReference>
<reference evidence="3" key="2">
    <citation type="journal article" date="2014" name="Genome Biol. Evol.">
        <title>Settling down: the genome of Serratia symbiotica from the aphid Cinara tujafilina zooms in on the process of accommodation to a cooperative intracellular life.</title>
        <authorList>
            <person name="Manzano-Marin A."/>
            <person name="Latorre A."/>
        </authorList>
    </citation>
    <scope>NUCLEOTIDE SEQUENCE</scope>
    <source>
        <strain evidence="3">SCt-VLC</strain>
    </source>
</reference>
<dbReference type="InterPro" id="IPR010744">
    <property type="entry name" value="Phage_CI_N"/>
</dbReference>
<dbReference type="GO" id="GO:0045892">
    <property type="term" value="P:negative regulation of DNA-templated transcription"/>
    <property type="evidence" value="ECO:0007669"/>
    <property type="project" value="InterPro"/>
</dbReference>
<feature type="compositionally biased region" description="Polar residues" evidence="1">
    <location>
        <begin position="179"/>
        <end position="196"/>
    </location>
</feature>
<gene>
    <name evidence="3" type="ORF">SCTVLC_0607</name>
</gene>
<sequence length="196" mass="21477">MKARNESEIAFHEERKESMAERLRALIKGRSIRAAAQSWDLSFSTLNNYLTRGIEPSLNVAIRIANVENVSVEWLATGKAVDNKQEISSLDADATRNAWLMVLDSLDNKDATALIRAIHRKGVEGLLSAAQEPLDTEDSIDKLQIRPTLKQAIKMALAGDESTDKEILRRLCLAGHGPSPSNVTEANQEQSKGSAG</sequence>
<reference evidence="3" key="1">
    <citation type="submission" date="2013-06" db="EMBL/GenBank/DDBJ databases">
        <authorList>
            <person name="Mazano-Marin A."/>
        </authorList>
    </citation>
    <scope>NUCLEOTIDE SEQUENCE</scope>
    <source>
        <strain evidence="3">SCt-VLC</strain>
    </source>
</reference>
<dbReference type="SUPFAM" id="SSF47413">
    <property type="entry name" value="lambda repressor-like DNA-binding domains"/>
    <property type="match status" value="1"/>
</dbReference>
<feature type="domain" description="HTH cro/C1-type" evidence="2">
    <location>
        <begin position="40"/>
        <end position="75"/>
    </location>
</feature>
<dbReference type="AlphaFoldDB" id="A0A068RCI5"/>
<dbReference type="Pfam" id="PF07022">
    <property type="entry name" value="Phage_CI_repr"/>
    <property type="match status" value="1"/>
</dbReference>